<dbReference type="AlphaFoldDB" id="A0ABD1TWL0"/>
<dbReference type="Proteomes" id="UP001604336">
    <property type="component" value="Unassembled WGS sequence"/>
</dbReference>
<proteinExistence type="predicted"/>
<keyword evidence="2" id="KW-1185">Reference proteome</keyword>
<comment type="caution">
    <text evidence="1">The sequence shown here is derived from an EMBL/GenBank/DDBJ whole genome shotgun (WGS) entry which is preliminary data.</text>
</comment>
<name>A0ABD1TWL0_9LAMI</name>
<organism evidence="1 2">
    <name type="scientific">Abeliophyllum distichum</name>
    <dbReference type="NCBI Taxonomy" id="126358"/>
    <lineage>
        <taxon>Eukaryota</taxon>
        <taxon>Viridiplantae</taxon>
        <taxon>Streptophyta</taxon>
        <taxon>Embryophyta</taxon>
        <taxon>Tracheophyta</taxon>
        <taxon>Spermatophyta</taxon>
        <taxon>Magnoliopsida</taxon>
        <taxon>eudicotyledons</taxon>
        <taxon>Gunneridae</taxon>
        <taxon>Pentapetalae</taxon>
        <taxon>asterids</taxon>
        <taxon>lamiids</taxon>
        <taxon>Lamiales</taxon>
        <taxon>Oleaceae</taxon>
        <taxon>Forsythieae</taxon>
        <taxon>Abeliophyllum</taxon>
    </lineage>
</organism>
<reference evidence="2" key="1">
    <citation type="submission" date="2024-07" db="EMBL/GenBank/DDBJ databases">
        <title>Two chromosome-level genome assemblies of Korean endemic species Abeliophyllum distichum and Forsythia ovata (Oleaceae).</title>
        <authorList>
            <person name="Jang H."/>
        </authorList>
    </citation>
    <scope>NUCLEOTIDE SEQUENCE [LARGE SCALE GENOMIC DNA]</scope>
</reference>
<dbReference type="EMBL" id="JBFOLK010000004">
    <property type="protein sequence ID" value="KAL2517121.1"/>
    <property type="molecule type" value="Genomic_DNA"/>
</dbReference>
<sequence>MELDFDKYCVVDGSPTTVLSTPQHPSKVGNRKSNGKPKCGNHILSLDEDLIEIISNICRSASYRDITSNRTSRESLCQNSEEARLLRKTGAAEERKKIEFSQGNATSFSLGIIDSLCSSDEDSSLGEPISLSAMSLNSEQSTPHWDFLNRSAHLSGKKHPTK</sequence>
<protein>
    <submittedName>
        <fullName evidence="1">Uncharacterized protein</fullName>
    </submittedName>
</protein>
<gene>
    <name evidence="1" type="ORF">Adt_13368</name>
</gene>
<evidence type="ECO:0000313" key="1">
    <source>
        <dbReference type="EMBL" id="KAL2517121.1"/>
    </source>
</evidence>
<evidence type="ECO:0000313" key="2">
    <source>
        <dbReference type="Proteomes" id="UP001604336"/>
    </source>
</evidence>
<accession>A0ABD1TWL0</accession>